<dbReference type="InterPro" id="IPR011042">
    <property type="entry name" value="6-blade_b-propeller_TolB-like"/>
</dbReference>
<dbReference type="Gene3D" id="2.120.10.30">
    <property type="entry name" value="TolB, C-terminal domain"/>
    <property type="match status" value="1"/>
</dbReference>
<proteinExistence type="predicted"/>
<protein>
    <recommendedName>
        <fullName evidence="7">NHL repeat protein</fullName>
    </recommendedName>
</protein>
<evidence type="ECO:0000256" key="2">
    <source>
        <dbReference type="ARBA" id="ARBA00022737"/>
    </source>
</evidence>
<dbReference type="EMBL" id="BAAAPK010000001">
    <property type="protein sequence ID" value="GAA1661412.1"/>
    <property type="molecule type" value="Genomic_DNA"/>
</dbReference>
<dbReference type="SUPFAM" id="SSF101898">
    <property type="entry name" value="NHL repeat"/>
    <property type="match status" value="1"/>
</dbReference>
<evidence type="ECO:0008006" key="7">
    <source>
        <dbReference type="Google" id="ProtNLM"/>
    </source>
</evidence>
<sequence>MTSVKWTTLWPGLGDEGEWSHSGVGVLRDGRVVFAPPGRNGLVLLDAESGAWTTRSAPVYLSHGIEVATRGGNEGVWLADPGDSEAHGEVVWLDLGSGASERLPRPSERWRPTATATVRRGNHAGDVWVADGYGESIVYRFDDDRRWIGFDGSHSGQQFSCPHGVAIDTRGEDDVVVVADRSNRRLVFLDLDGEFIRAVADDAMTSPSSIAVRGDELIVTDLFGAILAVGMDDQVRRILGDGRRDRSEGWPNAVRESVDVRPPLVDGVLNSPHGVVIGARGEIYLTEWVLGGRQVRLEADRNSRDRGRIR</sequence>
<evidence type="ECO:0000256" key="3">
    <source>
        <dbReference type="ARBA" id="ARBA00023180"/>
    </source>
</evidence>
<evidence type="ECO:0000313" key="5">
    <source>
        <dbReference type="EMBL" id="GAA1661412.1"/>
    </source>
</evidence>
<dbReference type="PROSITE" id="PS51125">
    <property type="entry name" value="NHL"/>
    <property type="match status" value="1"/>
</dbReference>
<evidence type="ECO:0000313" key="6">
    <source>
        <dbReference type="Proteomes" id="UP001500596"/>
    </source>
</evidence>
<gene>
    <name evidence="5" type="ORF">GCM10009807_01360</name>
</gene>
<dbReference type="PANTHER" id="PTHR10680">
    <property type="entry name" value="PEPTIDYL-GLYCINE ALPHA-AMIDATING MONOOXYGENASE"/>
    <property type="match status" value="1"/>
</dbReference>
<name>A0ABP4RUH9_9MICO</name>
<keyword evidence="2" id="KW-0677">Repeat</keyword>
<accession>A0ABP4RUH9</accession>
<dbReference type="InterPro" id="IPR001258">
    <property type="entry name" value="NHL_repeat"/>
</dbReference>
<feature type="repeat" description="NHL" evidence="4">
    <location>
        <begin position="154"/>
        <end position="192"/>
    </location>
</feature>
<evidence type="ECO:0000256" key="4">
    <source>
        <dbReference type="PROSITE-ProRule" id="PRU00504"/>
    </source>
</evidence>
<keyword evidence="3" id="KW-0325">Glycoprotein</keyword>
<organism evidence="5 6">
    <name type="scientific">Microbacterium lacus</name>
    <dbReference type="NCBI Taxonomy" id="415217"/>
    <lineage>
        <taxon>Bacteria</taxon>
        <taxon>Bacillati</taxon>
        <taxon>Actinomycetota</taxon>
        <taxon>Actinomycetes</taxon>
        <taxon>Micrococcales</taxon>
        <taxon>Microbacteriaceae</taxon>
        <taxon>Microbacterium</taxon>
    </lineage>
</organism>
<reference evidence="6" key="1">
    <citation type="journal article" date="2019" name="Int. J. Syst. Evol. Microbiol.">
        <title>The Global Catalogue of Microorganisms (GCM) 10K type strain sequencing project: providing services to taxonomists for standard genome sequencing and annotation.</title>
        <authorList>
            <consortium name="The Broad Institute Genomics Platform"/>
            <consortium name="The Broad Institute Genome Sequencing Center for Infectious Disease"/>
            <person name="Wu L."/>
            <person name="Ma J."/>
        </authorList>
    </citation>
    <scope>NUCLEOTIDE SEQUENCE [LARGE SCALE GENOMIC DNA]</scope>
    <source>
        <strain evidence="6">JCM 15575</strain>
    </source>
</reference>
<comment type="caution">
    <text evidence="5">The sequence shown here is derived from an EMBL/GenBank/DDBJ whole genome shotgun (WGS) entry which is preliminary data.</text>
</comment>
<keyword evidence="1" id="KW-0732">Signal</keyword>
<keyword evidence="6" id="KW-1185">Reference proteome</keyword>
<evidence type="ECO:0000256" key="1">
    <source>
        <dbReference type="ARBA" id="ARBA00022729"/>
    </source>
</evidence>
<dbReference type="Proteomes" id="UP001500596">
    <property type="component" value="Unassembled WGS sequence"/>
</dbReference>